<protein>
    <submittedName>
        <fullName evidence="2">Cell division protein ZapA</fullName>
    </submittedName>
</protein>
<proteinExistence type="predicted"/>
<dbReference type="AlphaFoldDB" id="A0A9D2QIX5"/>
<dbReference type="Proteomes" id="UP000823922">
    <property type="component" value="Unassembled WGS sequence"/>
</dbReference>
<sequence>MAVKTDTEVIIGGKVLTLSGYESEEYLQRVASYINNKLTEYSKLDGFTRQPPDRQNILMQLNIADDYFKARKQIGLLEEELQGKEKELYDLKHELIASQIKLENTEKSLKSVQKELNESSKRIVRLETELADKNDRNKKA</sequence>
<dbReference type="EMBL" id="DWVS01000070">
    <property type="protein sequence ID" value="HJC86974.1"/>
    <property type="molecule type" value="Genomic_DNA"/>
</dbReference>
<reference evidence="2" key="1">
    <citation type="journal article" date="2021" name="PeerJ">
        <title>Extensive microbial diversity within the chicken gut microbiome revealed by metagenomics and culture.</title>
        <authorList>
            <person name="Gilroy R."/>
            <person name="Ravi A."/>
            <person name="Getino M."/>
            <person name="Pursley I."/>
            <person name="Horton D.L."/>
            <person name="Alikhan N.F."/>
            <person name="Baker D."/>
            <person name="Gharbi K."/>
            <person name="Hall N."/>
            <person name="Watson M."/>
            <person name="Adriaenssens E.M."/>
            <person name="Foster-Nyarko E."/>
            <person name="Jarju S."/>
            <person name="Secka A."/>
            <person name="Antonio M."/>
            <person name="Oren A."/>
            <person name="Chaudhuri R.R."/>
            <person name="La Ragione R."/>
            <person name="Hildebrand F."/>
            <person name="Pallen M.J."/>
        </authorList>
    </citation>
    <scope>NUCLEOTIDE SEQUENCE</scope>
    <source>
        <strain evidence="2">ChiBcec1-1630</strain>
    </source>
</reference>
<organism evidence="2 3">
    <name type="scientific">Candidatus Eisenbergiella intestinigallinarum</name>
    <dbReference type="NCBI Taxonomy" id="2838549"/>
    <lineage>
        <taxon>Bacteria</taxon>
        <taxon>Bacillati</taxon>
        <taxon>Bacillota</taxon>
        <taxon>Clostridia</taxon>
        <taxon>Lachnospirales</taxon>
        <taxon>Lachnospiraceae</taxon>
        <taxon>Eisenbergiella</taxon>
    </lineage>
</organism>
<evidence type="ECO:0000313" key="3">
    <source>
        <dbReference type="Proteomes" id="UP000823922"/>
    </source>
</evidence>
<dbReference type="GO" id="GO:0051301">
    <property type="term" value="P:cell division"/>
    <property type="evidence" value="ECO:0007669"/>
    <property type="project" value="UniProtKB-KW"/>
</dbReference>
<dbReference type="InterPro" id="IPR007838">
    <property type="entry name" value="Cell_div_ZapA-like"/>
</dbReference>
<feature type="coiled-coil region" evidence="1">
    <location>
        <begin position="67"/>
        <end position="136"/>
    </location>
</feature>
<gene>
    <name evidence="2" type="primary">zapA</name>
    <name evidence="2" type="ORF">H9926_03035</name>
</gene>
<reference evidence="2" key="2">
    <citation type="submission" date="2021-04" db="EMBL/GenBank/DDBJ databases">
        <authorList>
            <person name="Gilroy R."/>
        </authorList>
    </citation>
    <scope>NUCLEOTIDE SEQUENCE</scope>
    <source>
        <strain evidence="2">ChiBcec1-1630</strain>
    </source>
</reference>
<dbReference type="InterPro" id="IPR053712">
    <property type="entry name" value="Bac_CellDiv_Activator"/>
</dbReference>
<evidence type="ECO:0000313" key="2">
    <source>
        <dbReference type="EMBL" id="HJC86974.1"/>
    </source>
</evidence>
<accession>A0A9D2QIX5</accession>
<keyword evidence="2" id="KW-0131">Cell cycle</keyword>
<keyword evidence="1" id="KW-0175">Coiled coil</keyword>
<dbReference type="InterPro" id="IPR036192">
    <property type="entry name" value="Cell_div_ZapA-like_sf"/>
</dbReference>
<keyword evidence="2" id="KW-0132">Cell division</keyword>
<evidence type="ECO:0000256" key="1">
    <source>
        <dbReference type="SAM" id="Coils"/>
    </source>
</evidence>
<dbReference type="Pfam" id="PF05164">
    <property type="entry name" value="ZapA"/>
    <property type="match status" value="1"/>
</dbReference>
<comment type="caution">
    <text evidence="2">The sequence shown here is derived from an EMBL/GenBank/DDBJ whole genome shotgun (WGS) entry which is preliminary data.</text>
</comment>
<dbReference type="Gene3D" id="6.10.250.790">
    <property type="match status" value="1"/>
</dbReference>
<name>A0A9D2QIX5_9FIRM</name>
<dbReference type="SUPFAM" id="SSF57997">
    <property type="entry name" value="Tropomyosin"/>
    <property type="match status" value="1"/>
</dbReference>
<dbReference type="SUPFAM" id="SSF102829">
    <property type="entry name" value="Cell division protein ZapA-like"/>
    <property type="match status" value="1"/>
</dbReference>